<gene>
    <name evidence="4" type="ORF">ENS15_02720</name>
</gene>
<dbReference type="PANTHER" id="PTHR43165">
    <property type="entry name" value="METALLOPHOSPHOESTERASE"/>
    <property type="match status" value="1"/>
</dbReference>
<dbReference type="InterPro" id="IPR029052">
    <property type="entry name" value="Metallo-depent_PP-like"/>
</dbReference>
<organism evidence="4">
    <name type="scientific">candidate division WOR-3 bacterium</name>
    <dbReference type="NCBI Taxonomy" id="2052148"/>
    <lineage>
        <taxon>Bacteria</taxon>
        <taxon>Bacteria division WOR-3</taxon>
    </lineage>
</organism>
<dbReference type="SUPFAM" id="SSF56300">
    <property type="entry name" value="Metallo-dependent phosphatases"/>
    <property type="match status" value="1"/>
</dbReference>
<dbReference type="Pfam" id="PF12850">
    <property type="entry name" value="Metallophos_2"/>
    <property type="match status" value="1"/>
</dbReference>
<dbReference type="EMBL" id="DSTT01000003">
    <property type="protein sequence ID" value="HFK23553.1"/>
    <property type="molecule type" value="Genomic_DNA"/>
</dbReference>
<evidence type="ECO:0000259" key="3">
    <source>
        <dbReference type="Pfam" id="PF12850"/>
    </source>
</evidence>
<dbReference type="AlphaFoldDB" id="A0A7C3J5Z1"/>
<reference evidence="4" key="1">
    <citation type="journal article" date="2020" name="mSystems">
        <title>Genome- and Community-Level Interaction Insights into Carbon Utilization and Element Cycling Functions of Hydrothermarchaeota in Hydrothermal Sediment.</title>
        <authorList>
            <person name="Zhou Z."/>
            <person name="Liu Y."/>
            <person name="Xu W."/>
            <person name="Pan J."/>
            <person name="Luo Z.H."/>
            <person name="Li M."/>
        </authorList>
    </citation>
    <scope>NUCLEOTIDE SEQUENCE [LARGE SCALE GENOMIC DNA]</scope>
    <source>
        <strain evidence="4">SpSt-464</strain>
    </source>
</reference>
<comment type="cofactor">
    <cofactor evidence="2">
        <name>a divalent metal cation</name>
        <dbReference type="ChEBI" id="CHEBI:60240"/>
    </cofactor>
</comment>
<dbReference type="InterPro" id="IPR053193">
    <property type="entry name" value="MetalloPDE_YfcE-like"/>
</dbReference>
<keyword evidence="2" id="KW-0479">Metal-binding</keyword>
<dbReference type="GO" id="GO:0046872">
    <property type="term" value="F:metal ion binding"/>
    <property type="evidence" value="ECO:0007669"/>
    <property type="project" value="UniProtKB-KW"/>
</dbReference>
<proteinExistence type="inferred from homology"/>
<evidence type="ECO:0000313" key="4">
    <source>
        <dbReference type="EMBL" id="HFK23553.1"/>
    </source>
</evidence>
<evidence type="ECO:0000256" key="1">
    <source>
        <dbReference type="ARBA" id="ARBA00008950"/>
    </source>
</evidence>
<dbReference type="InterPro" id="IPR024654">
    <property type="entry name" value="Calcineurin-like_PHP_lpxH"/>
</dbReference>
<accession>A0A7C3J5Z1</accession>
<evidence type="ECO:0000256" key="2">
    <source>
        <dbReference type="RuleBase" id="RU362039"/>
    </source>
</evidence>
<sequence length="164" mass="19154">MEDKTILLISDTHNDLKSFRVLSDRFKGKKFLASIHLGDVVDFSNLSILRDISNEFYLVKGNNDILDLSTSKILRDLDISFSTSPFEIFIENFGYIILMHEPFFLKDYLQKEHPRYIFYGHTHKKDLKFENGKTVVNPGSLSYFLSKEKTYALIDEKGVRFEKV</sequence>
<dbReference type="GO" id="GO:0016787">
    <property type="term" value="F:hydrolase activity"/>
    <property type="evidence" value="ECO:0007669"/>
    <property type="project" value="UniProtKB-UniRule"/>
</dbReference>
<feature type="domain" description="Calcineurin-like phosphoesterase" evidence="3">
    <location>
        <begin position="6"/>
        <end position="156"/>
    </location>
</feature>
<protein>
    <recommendedName>
        <fullName evidence="2">Phosphoesterase</fullName>
        <ecNumber evidence="2">3.1.4.-</ecNumber>
    </recommendedName>
</protein>
<dbReference type="InterPro" id="IPR000979">
    <property type="entry name" value="Phosphodiesterase_MJ0936/Vps29"/>
</dbReference>
<dbReference type="EC" id="3.1.4.-" evidence="2"/>
<comment type="similarity">
    <text evidence="1 2">Belongs to the metallophosphoesterase superfamily. YfcE family.</text>
</comment>
<dbReference type="PANTHER" id="PTHR43165:SF1">
    <property type="entry name" value="PHOSPHODIESTERASE MJ0936"/>
    <property type="match status" value="1"/>
</dbReference>
<name>A0A7C3J5Z1_UNCW3</name>
<dbReference type="NCBIfam" id="TIGR00040">
    <property type="entry name" value="yfcE"/>
    <property type="match status" value="1"/>
</dbReference>
<dbReference type="Gene3D" id="3.60.21.10">
    <property type="match status" value="1"/>
</dbReference>
<comment type="caution">
    <text evidence="4">The sequence shown here is derived from an EMBL/GenBank/DDBJ whole genome shotgun (WGS) entry which is preliminary data.</text>
</comment>